<organism evidence="1 2">
    <name type="scientific">Citrobacter koseri (strain ATCC BAA-895 / CDC 4225-83 / SGSC4696)</name>
    <dbReference type="NCBI Taxonomy" id="290338"/>
    <lineage>
        <taxon>Bacteria</taxon>
        <taxon>Pseudomonadati</taxon>
        <taxon>Pseudomonadota</taxon>
        <taxon>Gammaproteobacteria</taxon>
        <taxon>Enterobacterales</taxon>
        <taxon>Enterobacteriaceae</taxon>
        <taxon>Citrobacter</taxon>
    </lineage>
</organism>
<keyword evidence="2" id="KW-1185">Reference proteome</keyword>
<proteinExistence type="predicted"/>
<dbReference type="KEGG" id="cko:CKO_01398"/>
<evidence type="ECO:0000313" key="2">
    <source>
        <dbReference type="Proteomes" id="UP000008148"/>
    </source>
</evidence>
<accession>A8AGC2</accession>
<dbReference type="EMBL" id="CP000822">
    <property type="protein sequence ID" value="ABV12534.1"/>
    <property type="molecule type" value="Genomic_DNA"/>
</dbReference>
<dbReference type="AlphaFoldDB" id="A8AGC2"/>
<dbReference type="HOGENOM" id="CLU_2681044_0_0_6"/>
<protein>
    <submittedName>
        <fullName evidence="1">Uncharacterized protein</fullName>
    </submittedName>
</protein>
<name>A8AGC2_CITK8</name>
<gene>
    <name evidence="1" type="ordered locus">CKO_01398</name>
</gene>
<dbReference type="Proteomes" id="UP000008148">
    <property type="component" value="Chromosome"/>
</dbReference>
<sequence length="74" mass="8851">MLCYQLEEWCWRRRLDCPGNERFVTWLSSCLHIVNVVASLCHQQLTRQTLFVFNPPPRICNVKNGEKRRTNEIC</sequence>
<reference evidence="1 2" key="1">
    <citation type="submission" date="2007-08" db="EMBL/GenBank/DDBJ databases">
        <authorList>
            <consortium name="The Citrobacter koseri Genome Sequencing Project"/>
            <person name="McClelland M."/>
            <person name="Sanderson E.K."/>
            <person name="Porwollik S."/>
            <person name="Spieth J."/>
            <person name="Clifton W.S."/>
            <person name="Latreille P."/>
            <person name="Courtney L."/>
            <person name="Wang C."/>
            <person name="Pepin K."/>
            <person name="Bhonagiri V."/>
            <person name="Nash W."/>
            <person name="Johnson M."/>
            <person name="Thiruvilangam P."/>
            <person name="Wilson R."/>
        </authorList>
    </citation>
    <scope>NUCLEOTIDE SEQUENCE [LARGE SCALE GENOMIC DNA]</scope>
    <source>
        <strain evidence="2">ATCC BAA-895 / CDC 4225-83 / SGSC4696</strain>
    </source>
</reference>
<evidence type="ECO:0000313" key="1">
    <source>
        <dbReference type="EMBL" id="ABV12534.1"/>
    </source>
</evidence>